<organism evidence="1 2">
    <name type="scientific">Arctium lappa</name>
    <name type="common">Greater burdock</name>
    <name type="synonym">Lappa major</name>
    <dbReference type="NCBI Taxonomy" id="4217"/>
    <lineage>
        <taxon>Eukaryota</taxon>
        <taxon>Viridiplantae</taxon>
        <taxon>Streptophyta</taxon>
        <taxon>Embryophyta</taxon>
        <taxon>Tracheophyta</taxon>
        <taxon>Spermatophyta</taxon>
        <taxon>Magnoliopsida</taxon>
        <taxon>eudicotyledons</taxon>
        <taxon>Gunneridae</taxon>
        <taxon>Pentapetalae</taxon>
        <taxon>asterids</taxon>
        <taxon>campanulids</taxon>
        <taxon>Asterales</taxon>
        <taxon>Asteraceae</taxon>
        <taxon>Carduoideae</taxon>
        <taxon>Cardueae</taxon>
        <taxon>Arctiinae</taxon>
        <taxon>Arctium</taxon>
    </lineage>
</organism>
<sequence>MKSLQSIELNEFEDLCIPSIAHISPPSQDEVSFNRSPPPSIDSIISTVGSSTPSSRPSIDSILLLASLPCPVSQDSIMNGAKLKGATRKTDNNTNIPMSPKEGGESEIMFFQKLDEELNKVNTFYRDKVEEAASLNKQMNALIALQIKVEQLDIDKCHIQRNDSMDRILETHLSE</sequence>
<name>A0ACB9C5R2_ARCLA</name>
<dbReference type="Proteomes" id="UP001055879">
    <property type="component" value="Linkage Group LG05"/>
</dbReference>
<accession>A0ACB9C5R2</accession>
<gene>
    <name evidence="1" type="ORF">L6452_18290</name>
</gene>
<dbReference type="EMBL" id="CM042051">
    <property type="protein sequence ID" value="KAI3729629.1"/>
    <property type="molecule type" value="Genomic_DNA"/>
</dbReference>
<protein>
    <submittedName>
        <fullName evidence="1">Uncharacterized protein</fullName>
    </submittedName>
</protein>
<comment type="caution">
    <text evidence="1">The sequence shown here is derived from an EMBL/GenBank/DDBJ whole genome shotgun (WGS) entry which is preliminary data.</text>
</comment>
<evidence type="ECO:0000313" key="1">
    <source>
        <dbReference type="EMBL" id="KAI3729629.1"/>
    </source>
</evidence>
<keyword evidence="2" id="KW-1185">Reference proteome</keyword>
<evidence type="ECO:0000313" key="2">
    <source>
        <dbReference type="Proteomes" id="UP001055879"/>
    </source>
</evidence>
<reference evidence="1 2" key="2">
    <citation type="journal article" date="2022" name="Mol. Ecol. Resour.">
        <title>The genomes of chicory, endive, great burdock and yacon provide insights into Asteraceae paleo-polyploidization history and plant inulin production.</title>
        <authorList>
            <person name="Fan W."/>
            <person name="Wang S."/>
            <person name="Wang H."/>
            <person name="Wang A."/>
            <person name="Jiang F."/>
            <person name="Liu H."/>
            <person name="Zhao H."/>
            <person name="Xu D."/>
            <person name="Zhang Y."/>
        </authorList>
    </citation>
    <scope>NUCLEOTIDE SEQUENCE [LARGE SCALE GENOMIC DNA]</scope>
    <source>
        <strain evidence="2">cv. Niubang</strain>
    </source>
</reference>
<reference evidence="2" key="1">
    <citation type="journal article" date="2022" name="Mol. Ecol. Resour.">
        <title>The genomes of chicory, endive, great burdock and yacon provide insights into Asteraceae palaeo-polyploidization history and plant inulin production.</title>
        <authorList>
            <person name="Fan W."/>
            <person name="Wang S."/>
            <person name="Wang H."/>
            <person name="Wang A."/>
            <person name="Jiang F."/>
            <person name="Liu H."/>
            <person name="Zhao H."/>
            <person name="Xu D."/>
            <person name="Zhang Y."/>
        </authorList>
    </citation>
    <scope>NUCLEOTIDE SEQUENCE [LARGE SCALE GENOMIC DNA]</scope>
    <source>
        <strain evidence="2">cv. Niubang</strain>
    </source>
</reference>
<proteinExistence type="predicted"/>